<reference evidence="3 4" key="1">
    <citation type="journal article" date="2017" name="Curr. Biol.">
        <title>Genome architecture and evolution of a unichromosomal asexual nematode.</title>
        <authorList>
            <person name="Fradin H."/>
            <person name="Zegar C."/>
            <person name="Gutwein M."/>
            <person name="Lucas J."/>
            <person name="Kovtun M."/>
            <person name="Corcoran D."/>
            <person name="Baugh L.R."/>
            <person name="Kiontke K."/>
            <person name="Gunsalus K."/>
            <person name="Fitch D.H."/>
            <person name="Piano F."/>
        </authorList>
    </citation>
    <scope>NUCLEOTIDE SEQUENCE [LARGE SCALE GENOMIC DNA]</scope>
    <source>
        <strain evidence="3">PF1309</strain>
    </source>
</reference>
<feature type="compositionally biased region" description="Basic and acidic residues" evidence="1">
    <location>
        <begin position="40"/>
        <end position="60"/>
    </location>
</feature>
<dbReference type="Proteomes" id="UP000218231">
    <property type="component" value="Unassembled WGS sequence"/>
</dbReference>
<evidence type="ECO:0000256" key="1">
    <source>
        <dbReference type="SAM" id="MobiDB-lite"/>
    </source>
</evidence>
<evidence type="ECO:0000313" key="3">
    <source>
        <dbReference type="EMBL" id="PAV93715.1"/>
    </source>
</evidence>
<organism evidence="3 4">
    <name type="scientific">Diploscapter pachys</name>
    <dbReference type="NCBI Taxonomy" id="2018661"/>
    <lineage>
        <taxon>Eukaryota</taxon>
        <taxon>Metazoa</taxon>
        <taxon>Ecdysozoa</taxon>
        <taxon>Nematoda</taxon>
        <taxon>Chromadorea</taxon>
        <taxon>Rhabditida</taxon>
        <taxon>Rhabditina</taxon>
        <taxon>Rhabditomorpha</taxon>
        <taxon>Rhabditoidea</taxon>
        <taxon>Rhabditidae</taxon>
        <taxon>Diploscapter</taxon>
    </lineage>
</organism>
<feature type="compositionally biased region" description="Low complexity" evidence="1">
    <location>
        <begin position="61"/>
        <end position="70"/>
    </location>
</feature>
<accession>A0A2A2M5Y0</accession>
<comment type="caution">
    <text evidence="3">The sequence shown here is derived from an EMBL/GenBank/DDBJ whole genome shotgun (WGS) entry which is preliminary data.</text>
</comment>
<name>A0A2A2M5Y0_9BILA</name>
<evidence type="ECO:0000256" key="2">
    <source>
        <dbReference type="SAM" id="SignalP"/>
    </source>
</evidence>
<keyword evidence="4" id="KW-1185">Reference proteome</keyword>
<protein>
    <submittedName>
        <fullName evidence="3">Uncharacterized protein</fullName>
    </submittedName>
</protein>
<dbReference type="EMBL" id="LIAE01004629">
    <property type="protein sequence ID" value="PAV93715.1"/>
    <property type="molecule type" value="Genomic_DNA"/>
</dbReference>
<sequence>MSLRDHCRAALLGLCLTLSFAAAAVEIPTTPGIQSSLSKIAERKLPETEQKAVQQRKEARSAQAAAGQRAPGDPRQPTRADQAQG</sequence>
<evidence type="ECO:0000313" key="4">
    <source>
        <dbReference type="Proteomes" id="UP000218231"/>
    </source>
</evidence>
<dbReference type="AlphaFoldDB" id="A0A2A2M5Y0"/>
<feature type="region of interest" description="Disordered" evidence="1">
    <location>
        <begin position="31"/>
        <end position="85"/>
    </location>
</feature>
<feature type="signal peptide" evidence="2">
    <location>
        <begin position="1"/>
        <end position="23"/>
    </location>
</feature>
<keyword evidence="2" id="KW-0732">Signal</keyword>
<feature type="chain" id="PRO_5013330892" evidence="2">
    <location>
        <begin position="24"/>
        <end position="85"/>
    </location>
</feature>
<proteinExistence type="predicted"/>
<gene>
    <name evidence="3" type="ORF">WR25_26204</name>
</gene>